<dbReference type="AlphaFoldDB" id="A0A8J5C9T4"/>
<keyword evidence="2" id="KW-1185">Reference proteome</keyword>
<protein>
    <submittedName>
        <fullName evidence="1">D-alanine--D-alanine ligase</fullName>
    </submittedName>
</protein>
<accession>A0A8J5C9T4</accession>
<keyword evidence="1" id="KW-0436">Ligase</keyword>
<sequence length="123" mass="13817">MRETCKAGDRVYVSMSVRQTLGSHKKVGCVFVCMLQLEIMTLCLWALPDSVYLSNIVQEEAHASSAWTHQQLSVPSTAKHVRRCLLEVALAQNNAAAPFCFSYSSTPNQQELCYFMQKVTWAP</sequence>
<gene>
    <name evidence="1" type="primary">ddl</name>
    <name evidence="1" type="ORF">DAT39_000064</name>
</gene>
<organism evidence="1 2">
    <name type="scientific">Clarias magur</name>
    <name type="common">Asian catfish</name>
    <name type="synonym">Macropteronotus magur</name>
    <dbReference type="NCBI Taxonomy" id="1594786"/>
    <lineage>
        <taxon>Eukaryota</taxon>
        <taxon>Metazoa</taxon>
        <taxon>Chordata</taxon>
        <taxon>Craniata</taxon>
        <taxon>Vertebrata</taxon>
        <taxon>Euteleostomi</taxon>
        <taxon>Actinopterygii</taxon>
        <taxon>Neopterygii</taxon>
        <taxon>Teleostei</taxon>
        <taxon>Ostariophysi</taxon>
        <taxon>Siluriformes</taxon>
        <taxon>Clariidae</taxon>
        <taxon>Clarias</taxon>
    </lineage>
</organism>
<name>A0A8J5C9T4_CLAMG</name>
<dbReference type="GO" id="GO:0016874">
    <property type="term" value="F:ligase activity"/>
    <property type="evidence" value="ECO:0007669"/>
    <property type="project" value="UniProtKB-KW"/>
</dbReference>
<comment type="caution">
    <text evidence="1">The sequence shown here is derived from an EMBL/GenBank/DDBJ whole genome shotgun (WGS) entry which is preliminary data.</text>
</comment>
<reference evidence="1" key="1">
    <citation type="submission" date="2020-07" db="EMBL/GenBank/DDBJ databases">
        <title>Clarias magur genome sequencing, assembly and annotation.</title>
        <authorList>
            <person name="Kushwaha B."/>
            <person name="Kumar R."/>
            <person name="Das P."/>
            <person name="Joshi C.G."/>
            <person name="Kumar D."/>
            <person name="Nagpure N.S."/>
            <person name="Pandey M."/>
            <person name="Agarwal S."/>
            <person name="Srivastava S."/>
            <person name="Singh M."/>
            <person name="Sahoo L."/>
            <person name="Jayasankar P."/>
            <person name="Meher P.K."/>
            <person name="Koringa P.G."/>
            <person name="Iquebal M.A."/>
            <person name="Das S.P."/>
            <person name="Bit A."/>
            <person name="Patnaik S."/>
            <person name="Patel N."/>
            <person name="Shah T.M."/>
            <person name="Hinsu A."/>
            <person name="Jena J.K."/>
        </authorList>
    </citation>
    <scope>NUCLEOTIDE SEQUENCE</scope>
    <source>
        <strain evidence="1">CIFAMagur01</strain>
        <tissue evidence="1">Testis</tissue>
    </source>
</reference>
<dbReference type="Proteomes" id="UP000727407">
    <property type="component" value="Unassembled WGS sequence"/>
</dbReference>
<dbReference type="EMBL" id="QNUK01000001">
    <property type="protein sequence ID" value="KAF5910149.1"/>
    <property type="molecule type" value="Genomic_DNA"/>
</dbReference>
<proteinExistence type="predicted"/>
<evidence type="ECO:0000313" key="2">
    <source>
        <dbReference type="Proteomes" id="UP000727407"/>
    </source>
</evidence>
<evidence type="ECO:0000313" key="1">
    <source>
        <dbReference type="EMBL" id="KAF5910149.1"/>
    </source>
</evidence>